<comment type="caution">
    <text evidence="1">The sequence shown here is derived from an EMBL/GenBank/DDBJ whole genome shotgun (WGS) entry which is preliminary data.</text>
</comment>
<feature type="non-terminal residue" evidence="1">
    <location>
        <position position="298"/>
    </location>
</feature>
<reference evidence="1" key="1">
    <citation type="journal article" date="2015" name="Nature">
        <title>Complex archaea that bridge the gap between prokaryotes and eukaryotes.</title>
        <authorList>
            <person name="Spang A."/>
            <person name="Saw J.H."/>
            <person name="Jorgensen S.L."/>
            <person name="Zaremba-Niedzwiedzka K."/>
            <person name="Martijn J."/>
            <person name="Lind A.E."/>
            <person name="van Eijk R."/>
            <person name="Schleper C."/>
            <person name="Guy L."/>
            <person name="Ettema T.J."/>
        </authorList>
    </citation>
    <scope>NUCLEOTIDE SEQUENCE</scope>
</reference>
<accession>A0A0F9BFL7</accession>
<dbReference type="EMBL" id="LAZR01049535">
    <property type="protein sequence ID" value="KKK89424.1"/>
    <property type="molecule type" value="Genomic_DNA"/>
</dbReference>
<sequence length="298" mass="31368">MTFTAKAIAKLIKASGDNQQGAPGKTLPQPLKVRVEDNEGNGISGIGITFSITSKPSGATGASVSTGTTTTGSEGYAQTYLTLGNKKGTYTVTTTGTNTTPESVTFTATATGSQLVITKPVDGSTYLNLGTNPVKTPTIPFSAEVRSGGQAVSDQPTTISWEVELSWTGDHLSYSVPIGSVNNVTLEKGGSLFSKASCTYHGENLEATKTVTVKGTNPTQNQIFGIANDIEEKAVCWKESSHRQFAAARYTGIGMPLPSYGRDGGYGLMQPTPASIEEIWNWNTNLTNGARFLNRVHG</sequence>
<proteinExistence type="predicted"/>
<name>A0A0F9BFL7_9ZZZZ</name>
<evidence type="ECO:0000313" key="1">
    <source>
        <dbReference type="EMBL" id="KKK89424.1"/>
    </source>
</evidence>
<protein>
    <recommendedName>
        <fullName evidence="2">Big-1 domain-containing protein</fullName>
    </recommendedName>
</protein>
<dbReference type="InterPro" id="IPR013783">
    <property type="entry name" value="Ig-like_fold"/>
</dbReference>
<dbReference type="Gene3D" id="2.60.40.10">
    <property type="entry name" value="Immunoglobulins"/>
    <property type="match status" value="1"/>
</dbReference>
<gene>
    <name evidence="1" type="ORF">LCGC14_2733230</name>
</gene>
<dbReference type="SUPFAM" id="SSF49373">
    <property type="entry name" value="Invasin/intimin cell-adhesion fragments"/>
    <property type="match status" value="1"/>
</dbReference>
<evidence type="ECO:0008006" key="2">
    <source>
        <dbReference type="Google" id="ProtNLM"/>
    </source>
</evidence>
<dbReference type="InterPro" id="IPR008964">
    <property type="entry name" value="Invasin/intimin_cell_adhesion"/>
</dbReference>
<dbReference type="AlphaFoldDB" id="A0A0F9BFL7"/>
<organism evidence="1">
    <name type="scientific">marine sediment metagenome</name>
    <dbReference type="NCBI Taxonomy" id="412755"/>
    <lineage>
        <taxon>unclassified sequences</taxon>
        <taxon>metagenomes</taxon>
        <taxon>ecological metagenomes</taxon>
    </lineage>
</organism>